<proteinExistence type="predicted"/>
<accession>A0ABX0Z7W7</accession>
<evidence type="ECO:0000313" key="3">
    <source>
        <dbReference type="EMBL" id="NJP33917.1"/>
    </source>
</evidence>
<name>A0ABX0Z7W7_9ACTN</name>
<dbReference type="Pfam" id="PF14525">
    <property type="entry name" value="AraC_binding_2"/>
    <property type="match status" value="1"/>
</dbReference>
<feature type="region of interest" description="Disordered" evidence="1">
    <location>
        <begin position="172"/>
        <end position="191"/>
    </location>
</feature>
<reference evidence="3 4" key="1">
    <citation type="submission" date="2020-03" db="EMBL/GenBank/DDBJ databases">
        <title>WGS of actinomycetes isolated from Thailand.</title>
        <authorList>
            <person name="Thawai C."/>
        </authorList>
    </citation>
    <scope>NUCLEOTIDE SEQUENCE [LARGE SCALE GENOMIC DNA]</scope>
    <source>
        <strain evidence="3 4">HSS6-12</strain>
    </source>
</reference>
<dbReference type="Proteomes" id="UP000783871">
    <property type="component" value="Unassembled WGS sequence"/>
</dbReference>
<keyword evidence="4" id="KW-1185">Reference proteome</keyword>
<dbReference type="RefSeq" id="WP_168002274.1">
    <property type="nucleotide sequence ID" value="NZ_JAATEO010000019.1"/>
</dbReference>
<evidence type="ECO:0000313" key="4">
    <source>
        <dbReference type="Proteomes" id="UP000783871"/>
    </source>
</evidence>
<organism evidence="3 4">
    <name type="scientific">Micromonospora thermarum</name>
    <dbReference type="NCBI Taxonomy" id="2720024"/>
    <lineage>
        <taxon>Bacteria</taxon>
        <taxon>Bacillati</taxon>
        <taxon>Actinomycetota</taxon>
        <taxon>Actinomycetes</taxon>
        <taxon>Micromonosporales</taxon>
        <taxon>Micromonosporaceae</taxon>
        <taxon>Micromonospora</taxon>
    </lineage>
</organism>
<comment type="caution">
    <text evidence="3">The sequence shown here is derived from an EMBL/GenBank/DDBJ whole genome shotgun (WGS) entry which is preliminary data.</text>
</comment>
<dbReference type="EMBL" id="JAATEO010000019">
    <property type="protein sequence ID" value="NJP33917.1"/>
    <property type="molecule type" value="Genomic_DNA"/>
</dbReference>
<evidence type="ECO:0000259" key="2">
    <source>
        <dbReference type="Pfam" id="PF14525"/>
    </source>
</evidence>
<protein>
    <recommendedName>
        <fullName evidence="2">Transcription regulator HTH AraC- type ligand binding domain-containing protein</fullName>
    </recommendedName>
</protein>
<evidence type="ECO:0000256" key="1">
    <source>
        <dbReference type="SAM" id="MobiDB-lite"/>
    </source>
</evidence>
<gene>
    <name evidence="3" type="ORF">HCJ94_18490</name>
</gene>
<dbReference type="InterPro" id="IPR035418">
    <property type="entry name" value="AraC-bd_2"/>
</dbReference>
<sequence length="191" mass="21210">MTALPVETLDTTLVSPADRFPLWLAMSDDVSAPISFTSEHAHDFRGRARLVGLGDIAVTRFRYQSLVGRTSRLIRQGDPGVYQIALPYAGSRAISARRRDPAIPNGDFTLIDWGRQHDLSHIIGAEGQEPAAHLDAEEETVAQSIRRRRLERCRHDLLAPLLRQLPVHQVARRWGSPTRPTSAVPSAPRTA</sequence>
<feature type="domain" description="Transcription regulator HTH AraC- type ligand binding" evidence="2">
    <location>
        <begin position="23"/>
        <end position="121"/>
    </location>
</feature>